<protein>
    <submittedName>
        <fullName evidence="5">EAL domain-containing protein</fullName>
    </submittedName>
</protein>
<dbReference type="Pfam" id="PF00990">
    <property type="entry name" value="GGDEF"/>
    <property type="match status" value="1"/>
</dbReference>
<dbReference type="SUPFAM" id="SSF141868">
    <property type="entry name" value="EAL domain-like"/>
    <property type="match status" value="1"/>
</dbReference>
<dbReference type="Gene3D" id="6.10.340.10">
    <property type="match status" value="1"/>
</dbReference>
<dbReference type="SMART" id="SM00267">
    <property type="entry name" value="GGDEF"/>
    <property type="match status" value="1"/>
</dbReference>
<feature type="domain" description="HAMP" evidence="3">
    <location>
        <begin position="172"/>
        <end position="224"/>
    </location>
</feature>
<dbReference type="CDD" id="cd01949">
    <property type="entry name" value="GGDEF"/>
    <property type="match status" value="1"/>
</dbReference>
<dbReference type="Proteomes" id="UP001431181">
    <property type="component" value="Unassembled WGS sequence"/>
</dbReference>
<feature type="domain" description="EAL" evidence="2">
    <location>
        <begin position="409"/>
        <end position="658"/>
    </location>
</feature>
<dbReference type="PANTHER" id="PTHR33121:SF79">
    <property type="entry name" value="CYCLIC DI-GMP PHOSPHODIESTERASE PDED-RELATED"/>
    <property type="match status" value="1"/>
</dbReference>
<feature type="transmembrane region" description="Helical" evidence="1">
    <location>
        <begin position="6"/>
        <end position="27"/>
    </location>
</feature>
<keyword evidence="1" id="KW-1133">Transmembrane helix</keyword>
<evidence type="ECO:0000313" key="6">
    <source>
        <dbReference type="Proteomes" id="UP001431181"/>
    </source>
</evidence>
<gene>
    <name evidence="5" type="ORF">ONZ52_03275</name>
</gene>
<dbReference type="InterPro" id="IPR001633">
    <property type="entry name" value="EAL_dom"/>
</dbReference>
<dbReference type="SMART" id="SM00304">
    <property type="entry name" value="HAMP"/>
    <property type="match status" value="1"/>
</dbReference>
<dbReference type="InterPro" id="IPR032244">
    <property type="entry name" value="LapD_MoxY_N"/>
</dbReference>
<evidence type="ECO:0000313" key="5">
    <source>
        <dbReference type="EMBL" id="MCW4628091.1"/>
    </source>
</evidence>
<dbReference type="Pfam" id="PF16448">
    <property type="entry name" value="LapD_MoxY_N"/>
    <property type="match status" value="1"/>
</dbReference>
<dbReference type="NCBIfam" id="TIGR00254">
    <property type="entry name" value="GGDEF"/>
    <property type="match status" value="1"/>
</dbReference>
<dbReference type="PANTHER" id="PTHR33121">
    <property type="entry name" value="CYCLIC DI-GMP PHOSPHODIESTERASE PDEF"/>
    <property type="match status" value="1"/>
</dbReference>
<evidence type="ECO:0000259" key="4">
    <source>
        <dbReference type="PROSITE" id="PS50887"/>
    </source>
</evidence>
<dbReference type="InterPro" id="IPR035919">
    <property type="entry name" value="EAL_sf"/>
</dbReference>
<organism evidence="5 6">
    <name type="scientific">Marinomonas rhodophyticola</name>
    <dbReference type="NCBI Taxonomy" id="2992803"/>
    <lineage>
        <taxon>Bacteria</taxon>
        <taxon>Pseudomonadati</taxon>
        <taxon>Pseudomonadota</taxon>
        <taxon>Gammaproteobacteria</taxon>
        <taxon>Oceanospirillales</taxon>
        <taxon>Oceanospirillaceae</taxon>
        <taxon>Marinomonas</taxon>
    </lineage>
</organism>
<dbReference type="PROSITE" id="PS50885">
    <property type="entry name" value="HAMP"/>
    <property type="match status" value="1"/>
</dbReference>
<name>A0ABT3KC24_9GAMM</name>
<dbReference type="PROSITE" id="PS50887">
    <property type="entry name" value="GGDEF"/>
    <property type="match status" value="1"/>
</dbReference>
<dbReference type="SMART" id="SM00052">
    <property type="entry name" value="EAL"/>
    <property type="match status" value="1"/>
</dbReference>
<evidence type="ECO:0000259" key="2">
    <source>
        <dbReference type="PROSITE" id="PS50883"/>
    </source>
</evidence>
<dbReference type="RefSeq" id="WP_265217256.1">
    <property type="nucleotide sequence ID" value="NZ_JAPEUL010000004.1"/>
</dbReference>
<accession>A0ABT3KC24</accession>
<feature type="transmembrane region" description="Helical" evidence="1">
    <location>
        <begin position="152"/>
        <end position="175"/>
    </location>
</feature>
<dbReference type="SUPFAM" id="SSF55073">
    <property type="entry name" value="Nucleotide cyclase"/>
    <property type="match status" value="1"/>
</dbReference>
<dbReference type="Gene3D" id="3.30.110.200">
    <property type="match status" value="1"/>
</dbReference>
<dbReference type="InterPro" id="IPR050706">
    <property type="entry name" value="Cyclic-di-GMP_PDE-like"/>
</dbReference>
<comment type="caution">
    <text evidence="5">The sequence shown here is derived from an EMBL/GenBank/DDBJ whole genome shotgun (WGS) entry which is preliminary data.</text>
</comment>
<dbReference type="Gene3D" id="3.30.70.270">
    <property type="match status" value="1"/>
</dbReference>
<dbReference type="InterPro" id="IPR043128">
    <property type="entry name" value="Rev_trsase/Diguanyl_cyclase"/>
</dbReference>
<reference evidence="5" key="1">
    <citation type="submission" date="2022-11" db="EMBL/GenBank/DDBJ databases">
        <title>Marinomonas sp. nov., isolated from marine algae.</title>
        <authorList>
            <person name="Choi D.G."/>
            <person name="Kim J.M."/>
            <person name="Lee J.K."/>
            <person name="Baek J.H."/>
            <person name="Jeon C.O."/>
        </authorList>
    </citation>
    <scope>NUCLEOTIDE SEQUENCE</scope>
    <source>
        <strain evidence="5">KJ51-3</strain>
    </source>
</reference>
<dbReference type="Gene3D" id="6.20.270.20">
    <property type="entry name" value="LapD/MoxY periplasmic domain"/>
    <property type="match status" value="1"/>
</dbReference>
<feature type="domain" description="GGDEF" evidence="4">
    <location>
        <begin position="265"/>
        <end position="399"/>
    </location>
</feature>
<keyword evidence="6" id="KW-1185">Reference proteome</keyword>
<keyword evidence="1" id="KW-0812">Transmembrane</keyword>
<dbReference type="InterPro" id="IPR042461">
    <property type="entry name" value="LapD_MoxY_peri_C"/>
</dbReference>
<evidence type="ECO:0000256" key="1">
    <source>
        <dbReference type="SAM" id="Phobius"/>
    </source>
</evidence>
<sequence>MTLFRQLIMTIVAIFSLMLAVVMGINFNTTKGYLISQLQSTTQDSATSLSMSVSDFMALEDYASVQSSVNAVFDSGYFSEVRIHVYDTDENIVRSNETKIDGVPAWFIQLIDFKVPVARAVISNGWSELGQVYVTGSAGYGYYQLWLASRDLLLSFLVIGTITLILGGIALRYLFQPLVELEKQAEAIQQRRFIKMIKVPKTRELRSVVLSMNRMAEKLEKEFASEVETAQWLQAKAFKDPVSGLGNRHFFESQIKSHFTEVERGVDGLVLISLADLAKLNNERGYESADMFIQSAADILSKKVATLSSFATLARLSGADFVILIPNIDHSQLRQVVDGIMLELMELNTASISYSVAVANIGAVTIDGSVERSSAMSQADAALREAKREGINTSKVFDLNMGQSMAINRSSWKGILEIAIQNRSFKLKKQKITTLDESSITLHEEVFMGLEHGGKEYHAGYFIGLAEQFDLASQIDQVIIERVIEFIKTRSVTTPLTVNLSASSYAKPDFIEWLDKTLSQLPVDVKRKLMFEISEQSVLVEEEQASALIRMLKKQGVKFGIDNVGKQFSAFQYLQTLMPDYVKVDSSYTRMAAGKESESFFMHTLCKMFNSLNIEVIATGVESEKQLTALKRFDVTGGQGFLIGRVLKKCKAELLGFD</sequence>
<dbReference type="CDD" id="cd01948">
    <property type="entry name" value="EAL"/>
    <property type="match status" value="1"/>
</dbReference>
<dbReference type="InterPro" id="IPR000160">
    <property type="entry name" value="GGDEF_dom"/>
</dbReference>
<dbReference type="PROSITE" id="PS50883">
    <property type="entry name" value="EAL"/>
    <property type="match status" value="1"/>
</dbReference>
<evidence type="ECO:0000259" key="3">
    <source>
        <dbReference type="PROSITE" id="PS50885"/>
    </source>
</evidence>
<dbReference type="InterPro" id="IPR003660">
    <property type="entry name" value="HAMP_dom"/>
</dbReference>
<dbReference type="EMBL" id="JAPEUL010000004">
    <property type="protein sequence ID" value="MCW4628091.1"/>
    <property type="molecule type" value="Genomic_DNA"/>
</dbReference>
<keyword evidence="1" id="KW-0472">Membrane</keyword>
<dbReference type="InterPro" id="IPR029787">
    <property type="entry name" value="Nucleotide_cyclase"/>
</dbReference>
<proteinExistence type="predicted"/>
<dbReference type="Pfam" id="PF00563">
    <property type="entry name" value="EAL"/>
    <property type="match status" value="1"/>
</dbReference>
<dbReference type="Gene3D" id="3.20.20.450">
    <property type="entry name" value="EAL domain"/>
    <property type="match status" value="1"/>
</dbReference>